<evidence type="ECO:0000256" key="1">
    <source>
        <dbReference type="SAM" id="MobiDB-lite"/>
    </source>
</evidence>
<organism evidence="2 3">
    <name type="scientific">Apiospora rasikravindrae</name>
    <dbReference type="NCBI Taxonomy" id="990691"/>
    <lineage>
        <taxon>Eukaryota</taxon>
        <taxon>Fungi</taxon>
        <taxon>Dikarya</taxon>
        <taxon>Ascomycota</taxon>
        <taxon>Pezizomycotina</taxon>
        <taxon>Sordariomycetes</taxon>
        <taxon>Xylariomycetidae</taxon>
        <taxon>Amphisphaeriales</taxon>
        <taxon>Apiosporaceae</taxon>
        <taxon>Apiospora</taxon>
    </lineage>
</organism>
<reference evidence="2 3" key="1">
    <citation type="submission" date="2023-01" db="EMBL/GenBank/DDBJ databases">
        <title>Analysis of 21 Apiospora genomes using comparative genomics revels a genus with tremendous synthesis potential of carbohydrate active enzymes and secondary metabolites.</title>
        <authorList>
            <person name="Sorensen T."/>
        </authorList>
    </citation>
    <scope>NUCLEOTIDE SEQUENCE [LARGE SCALE GENOMIC DNA]</scope>
    <source>
        <strain evidence="2 3">CBS 33761</strain>
    </source>
</reference>
<evidence type="ECO:0000313" key="3">
    <source>
        <dbReference type="Proteomes" id="UP001444661"/>
    </source>
</evidence>
<proteinExistence type="predicted"/>
<dbReference type="EMBL" id="JAQQWK010000005">
    <property type="protein sequence ID" value="KAK8041759.1"/>
    <property type="molecule type" value="Genomic_DNA"/>
</dbReference>
<feature type="compositionally biased region" description="Acidic residues" evidence="1">
    <location>
        <begin position="443"/>
        <end position="473"/>
    </location>
</feature>
<feature type="region of interest" description="Disordered" evidence="1">
    <location>
        <begin position="441"/>
        <end position="473"/>
    </location>
</feature>
<protein>
    <submittedName>
        <fullName evidence="2">Uncharacterized protein</fullName>
    </submittedName>
</protein>
<name>A0ABR1T590_9PEZI</name>
<accession>A0ABR1T590</accession>
<comment type="caution">
    <text evidence="2">The sequence shown here is derived from an EMBL/GenBank/DDBJ whole genome shotgun (WGS) entry which is preliminary data.</text>
</comment>
<evidence type="ECO:0000313" key="2">
    <source>
        <dbReference type="EMBL" id="KAK8041759.1"/>
    </source>
</evidence>
<keyword evidence="3" id="KW-1185">Reference proteome</keyword>
<sequence length="473" mass="53751">MSWGEHGFAFDQLGFGLGYCSPIRDEATTERICVAIAGPDTTLMKTAVFKAIEWLFDTLKEHSDLFRVLGDTELFWGLIAVNWDIVLHAELSPSDLKPIADTYITGRRAAVGGIKQSKSERDNDGFRTFLEDAVDDWIEIIDDLQALGQQPSNNAPLHQLFLTAAARQQHLNNIDISKNPRVSFLQQLNAQECAWLLDSHVAQPLLDHAKSFPFEGKIMQSDIPAIPNCFSYPQDIKRFLCWASLARFDPAEFTFAVFMAPIAFMDKRDRKDNYVTTGSLSKRMATIGEFFDYALEMLNNQGREMVIGMMTYCRCRETRAPGYQVLLYDPEHATLKTQPRNPRTTDRERDERIKNMHMWREEIELVADEKLGHMDFAEMWGGGGKKPSLLQNEYDIATTGDSVSQVAAWTFDAVSGRFPTPQADVVELVDEWGYERFNTLHMEEEETGGEVEEDDNDEGIEDKEDGEEGWVLV</sequence>
<gene>
    <name evidence="2" type="ORF">PG993_006282</name>
</gene>
<dbReference type="Proteomes" id="UP001444661">
    <property type="component" value="Unassembled WGS sequence"/>
</dbReference>